<evidence type="ECO:0000313" key="3">
    <source>
        <dbReference type="Proteomes" id="UP001500305"/>
    </source>
</evidence>
<organism evidence="2 3">
    <name type="scientific">Kitasatospora cystarginea</name>
    <dbReference type="NCBI Taxonomy" id="58350"/>
    <lineage>
        <taxon>Bacteria</taxon>
        <taxon>Bacillati</taxon>
        <taxon>Actinomycetota</taxon>
        <taxon>Actinomycetes</taxon>
        <taxon>Kitasatosporales</taxon>
        <taxon>Streptomycetaceae</taxon>
        <taxon>Kitasatospora</taxon>
    </lineage>
</organism>
<evidence type="ECO:0000259" key="1">
    <source>
        <dbReference type="Pfam" id="PF02371"/>
    </source>
</evidence>
<gene>
    <name evidence="2" type="ORF">GCM10010430_78460</name>
</gene>
<name>A0ABN3F1I5_9ACTN</name>
<keyword evidence="3" id="KW-1185">Reference proteome</keyword>
<dbReference type="Proteomes" id="UP001500305">
    <property type="component" value="Unassembled WGS sequence"/>
</dbReference>
<reference evidence="2 3" key="1">
    <citation type="journal article" date="2019" name="Int. J. Syst. Evol. Microbiol.">
        <title>The Global Catalogue of Microorganisms (GCM) 10K type strain sequencing project: providing services to taxonomists for standard genome sequencing and annotation.</title>
        <authorList>
            <consortium name="The Broad Institute Genomics Platform"/>
            <consortium name="The Broad Institute Genome Sequencing Center for Infectious Disease"/>
            <person name="Wu L."/>
            <person name="Ma J."/>
        </authorList>
    </citation>
    <scope>NUCLEOTIDE SEQUENCE [LARGE SCALE GENOMIC DNA]</scope>
    <source>
        <strain evidence="2 3">JCM 7356</strain>
    </source>
</reference>
<sequence length="85" mass="8780">MPGIGTRTGARILIDVGDASAFSTVGHLASYAVLAPATRSSGSSIRGEQPSRLPCRFVKQRPFTAGRGLFAAGSTASPSASVRWM</sequence>
<accession>A0ABN3F1I5</accession>
<comment type="caution">
    <text evidence="2">The sequence shown here is derived from an EMBL/GenBank/DDBJ whole genome shotgun (WGS) entry which is preliminary data.</text>
</comment>
<dbReference type="InterPro" id="IPR003346">
    <property type="entry name" value="Transposase_20"/>
</dbReference>
<dbReference type="EMBL" id="BAAATR010000079">
    <property type="protein sequence ID" value="GAA2280709.1"/>
    <property type="molecule type" value="Genomic_DNA"/>
</dbReference>
<dbReference type="Pfam" id="PF02371">
    <property type="entry name" value="Transposase_20"/>
    <property type="match status" value="1"/>
</dbReference>
<feature type="domain" description="Transposase IS116/IS110/IS902 C-terminal" evidence="1">
    <location>
        <begin position="1"/>
        <end position="52"/>
    </location>
</feature>
<evidence type="ECO:0000313" key="2">
    <source>
        <dbReference type="EMBL" id="GAA2280709.1"/>
    </source>
</evidence>
<proteinExistence type="predicted"/>
<protein>
    <recommendedName>
        <fullName evidence="1">Transposase IS116/IS110/IS902 C-terminal domain-containing protein</fullName>
    </recommendedName>
</protein>